<protein>
    <recommendedName>
        <fullName evidence="4">Integrase catalytic domain-containing protein</fullName>
    </recommendedName>
</protein>
<accession>A0A2U8W1K2</accession>
<dbReference type="Proteomes" id="UP000245926">
    <property type="component" value="Chromosome"/>
</dbReference>
<sequence>MPDRKQTFTPEFRAEAVRLAQTSGRSRRAEAVEALARYIDGFYNPRRRHSALGFTSPTRFEKRTAHQTALH</sequence>
<gene>
    <name evidence="2" type="ORF">DK389_02070</name>
</gene>
<dbReference type="EMBL" id="CP029550">
    <property type="protein sequence ID" value="AWN39538.1"/>
    <property type="molecule type" value="Genomic_DNA"/>
</dbReference>
<proteinExistence type="predicted"/>
<evidence type="ECO:0000256" key="1">
    <source>
        <dbReference type="SAM" id="MobiDB-lite"/>
    </source>
</evidence>
<evidence type="ECO:0000313" key="3">
    <source>
        <dbReference type="Proteomes" id="UP000245926"/>
    </source>
</evidence>
<keyword evidence="3" id="KW-1185">Reference proteome</keyword>
<evidence type="ECO:0008006" key="4">
    <source>
        <dbReference type="Google" id="ProtNLM"/>
    </source>
</evidence>
<dbReference type="OrthoDB" id="9803878at2"/>
<feature type="region of interest" description="Disordered" evidence="1">
    <location>
        <begin position="47"/>
        <end position="71"/>
    </location>
</feature>
<dbReference type="KEGG" id="mets:DK389_02070"/>
<name>A0A2U8W1K2_9HYPH</name>
<reference evidence="3" key="1">
    <citation type="submission" date="2018-05" db="EMBL/GenBank/DDBJ databases">
        <title>Complete Genome Sequence of Methylobacterium sp. 17SD2-17.</title>
        <authorList>
            <person name="Srinivasan S."/>
        </authorList>
    </citation>
    <scope>NUCLEOTIDE SEQUENCE [LARGE SCALE GENOMIC DNA]</scope>
    <source>
        <strain evidence="3">17SD2-17</strain>
    </source>
</reference>
<organism evidence="2 3">
    <name type="scientific">Methylobacterium durans</name>
    <dbReference type="NCBI Taxonomy" id="2202825"/>
    <lineage>
        <taxon>Bacteria</taxon>
        <taxon>Pseudomonadati</taxon>
        <taxon>Pseudomonadota</taxon>
        <taxon>Alphaproteobacteria</taxon>
        <taxon>Hyphomicrobiales</taxon>
        <taxon>Methylobacteriaceae</taxon>
        <taxon>Methylobacterium</taxon>
    </lineage>
</organism>
<evidence type="ECO:0000313" key="2">
    <source>
        <dbReference type="EMBL" id="AWN39538.1"/>
    </source>
</evidence>
<dbReference type="AlphaFoldDB" id="A0A2U8W1K2"/>